<comment type="caution">
    <text evidence="1">The sequence shown here is derived from an EMBL/GenBank/DDBJ whole genome shotgun (WGS) entry which is preliminary data.</text>
</comment>
<proteinExistence type="predicted"/>
<protein>
    <submittedName>
        <fullName evidence="1">Uncharacterized protein</fullName>
    </submittedName>
</protein>
<evidence type="ECO:0000313" key="2">
    <source>
        <dbReference type="Proteomes" id="UP000805649"/>
    </source>
</evidence>
<dbReference type="Proteomes" id="UP000805649">
    <property type="component" value="Unassembled WGS sequence"/>
</dbReference>
<gene>
    <name evidence="1" type="ORF">CTRU02_208616</name>
</gene>
<sequence>MRFLMNICMLCPDGFWHRNILVSPFPLLSVEMDKNPGKIQFFG</sequence>
<organism evidence="1 2">
    <name type="scientific">Colletotrichum truncatum</name>
    <name type="common">Anthracnose fungus</name>
    <name type="synonym">Colletotrichum capsici</name>
    <dbReference type="NCBI Taxonomy" id="5467"/>
    <lineage>
        <taxon>Eukaryota</taxon>
        <taxon>Fungi</taxon>
        <taxon>Dikarya</taxon>
        <taxon>Ascomycota</taxon>
        <taxon>Pezizomycotina</taxon>
        <taxon>Sordariomycetes</taxon>
        <taxon>Hypocreomycetidae</taxon>
        <taxon>Glomerellales</taxon>
        <taxon>Glomerellaceae</taxon>
        <taxon>Colletotrichum</taxon>
        <taxon>Colletotrichum truncatum species complex</taxon>
    </lineage>
</organism>
<keyword evidence="2" id="KW-1185">Reference proteome</keyword>
<accession>A0ACC3YWY5</accession>
<reference evidence="1 2" key="1">
    <citation type="journal article" date="2020" name="Phytopathology">
        <title>Genome Sequence Resources of Colletotrichum truncatum, C. plurivorum, C. musicola, and C. sojae: Four Species Pathogenic to Soybean (Glycine max).</title>
        <authorList>
            <person name="Rogerio F."/>
            <person name="Boufleur T.R."/>
            <person name="Ciampi-Guillardi M."/>
            <person name="Sukno S.A."/>
            <person name="Thon M.R."/>
            <person name="Massola Junior N.S."/>
            <person name="Baroncelli R."/>
        </authorList>
    </citation>
    <scope>NUCLEOTIDE SEQUENCE [LARGE SCALE GENOMIC DNA]</scope>
    <source>
        <strain evidence="1 2">CMES1059</strain>
    </source>
</reference>
<evidence type="ECO:0000313" key="1">
    <source>
        <dbReference type="EMBL" id="KAL0936401.1"/>
    </source>
</evidence>
<dbReference type="EMBL" id="VUJX02000005">
    <property type="protein sequence ID" value="KAL0936401.1"/>
    <property type="molecule type" value="Genomic_DNA"/>
</dbReference>
<name>A0ACC3YWY5_COLTU</name>